<proteinExistence type="predicted"/>
<dbReference type="GeneID" id="37032123"/>
<dbReference type="InParanoid" id="A0A316W7H1"/>
<sequence length="166" mass="17640">MMLRMTTNAKPYVASPSTTRCLLIFPRRALGCSGRGHRGDDKFNAGKCVAMWLLRGTVSFPLRCTGWPTELIASPAIVPGSWLVWNMACEGVWGVGRAPCTLSCGSVFWTLGSILGVRVSERVGKACIGTGSCSYRNAVSMSAACRSTCSNSSSRKRGVGVPPTCP</sequence>
<evidence type="ECO:0000313" key="2">
    <source>
        <dbReference type="Proteomes" id="UP000245783"/>
    </source>
</evidence>
<protein>
    <submittedName>
        <fullName evidence="1">Uncharacterized protein</fullName>
    </submittedName>
</protein>
<gene>
    <name evidence="1" type="ORF">IE81DRAFT_128529</name>
</gene>
<dbReference type="EMBL" id="KZ819353">
    <property type="protein sequence ID" value="PWN45866.1"/>
    <property type="molecule type" value="Genomic_DNA"/>
</dbReference>
<evidence type="ECO:0000313" key="1">
    <source>
        <dbReference type="EMBL" id="PWN45866.1"/>
    </source>
</evidence>
<organism evidence="1 2">
    <name type="scientific">Ceraceosorus guamensis</name>
    <dbReference type="NCBI Taxonomy" id="1522189"/>
    <lineage>
        <taxon>Eukaryota</taxon>
        <taxon>Fungi</taxon>
        <taxon>Dikarya</taxon>
        <taxon>Basidiomycota</taxon>
        <taxon>Ustilaginomycotina</taxon>
        <taxon>Exobasidiomycetes</taxon>
        <taxon>Ceraceosorales</taxon>
        <taxon>Ceraceosoraceae</taxon>
        <taxon>Ceraceosorus</taxon>
    </lineage>
</organism>
<dbReference type="AlphaFoldDB" id="A0A316W7H1"/>
<reference evidence="1 2" key="1">
    <citation type="journal article" date="2018" name="Mol. Biol. Evol.">
        <title>Broad Genomic Sampling Reveals a Smut Pathogenic Ancestry of the Fungal Clade Ustilaginomycotina.</title>
        <authorList>
            <person name="Kijpornyongpan T."/>
            <person name="Mondo S.J."/>
            <person name="Barry K."/>
            <person name="Sandor L."/>
            <person name="Lee J."/>
            <person name="Lipzen A."/>
            <person name="Pangilinan J."/>
            <person name="LaButti K."/>
            <person name="Hainaut M."/>
            <person name="Henrissat B."/>
            <person name="Grigoriev I.V."/>
            <person name="Spatafora J.W."/>
            <person name="Aime M.C."/>
        </authorList>
    </citation>
    <scope>NUCLEOTIDE SEQUENCE [LARGE SCALE GENOMIC DNA]</scope>
    <source>
        <strain evidence="1 2">MCA 4658</strain>
    </source>
</reference>
<dbReference type="RefSeq" id="XP_025373026.1">
    <property type="nucleotide sequence ID" value="XM_025510253.1"/>
</dbReference>
<dbReference type="Proteomes" id="UP000245783">
    <property type="component" value="Unassembled WGS sequence"/>
</dbReference>
<accession>A0A316W7H1</accession>
<keyword evidence="2" id="KW-1185">Reference proteome</keyword>
<name>A0A316W7H1_9BASI</name>